<accession>L9XIX8</accession>
<evidence type="ECO:0000313" key="1">
    <source>
        <dbReference type="EMBL" id="ELY61670.1"/>
    </source>
</evidence>
<sequence length="152" mass="17098">MNGRIEATYILSPKGDNPHTKYLHNDEYEVTGATLQYRDATDTFFLHIGTKADVESEIPDEGDAENSTVLGVDLGIEQITVTSTGQFWSGDYLNHRRRGYERVRGGLQRTGTESAHRTIERIGGRETRWVEDYLHRISKVISKKPSRTGATG</sequence>
<gene>
    <name evidence="1" type="ORF">C492_09220</name>
</gene>
<organism evidence="1 2">
    <name type="scientific">Natronococcus jeotgali DSM 18795</name>
    <dbReference type="NCBI Taxonomy" id="1227498"/>
    <lineage>
        <taxon>Archaea</taxon>
        <taxon>Methanobacteriati</taxon>
        <taxon>Methanobacteriota</taxon>
        <taxon>Stenosarchaea group</taxon>
        <taxon>Halobacteria</taxon>
        <taxon>Halobacteriales</taxon>
        <taxon>Natrialbaceae</taxon>
        <taxon>Natronococcus</taxon>
    </lineage>
</organism>
<evidence type="ECO:0000313" key="2">
    <source>
        <dbReference type="Proteomes" id="UP000011531"/>
    </source>
</evidence>
<comment type="caution">
    <text evidence="1">The sequence shown here is derived from an EMBL/GenBank/DDBJ whole genome shotgun (WGS) entry which is preliminary data.</text>
</comment>
<dbReference type="STRING" id="1227498.C492_09220"/>
<name>L9XIX8_9EURY</name>
<dbReference type="Proteomes" id="UP000011531">
    <property type="component" value="Unassembled WGS sequence"/>
</dbReference>
<dbReference type="AlphaFoldDB" id="L9XIX8"/>
<proteinExistence type="predicted"/>
<dbReference type="EMBL" id="AOIA01000082">
    <property type="protein sequence ID" value="ELY61670.1"/>
    <property type="molecule type" value="Genomic_DNA"/>
</dbReference>
<protein>
    <submittedName>
        <fullName evidence="1">IS1341-type transposase</fullName>
    </submittedName>
</protein>
<keyword evidence="2" id="KW-1185">Reference proteome</keyword>
<reference evidence="1 2" key="1">
    <citation type="journal article" date="2014" name="PLoS Genet.">
        <title>Phylogenetically driven sequencing of extremely halophilic archaea reveals strategies for static and dynamic osmo-response.</title>
        <authorList>
            <person name="Becker E.A."/>
            <person name="Seitzer P.M."/>
            <person name="Tritt A."/>
            <person name="Larsen D."/>
            <person name="Krusor M."/>
            <person name="Yao A.I."/>
            <person name="Wu D."/>
            <person name="Madern D."/>
            <person name="Eisen J.A."/>
            <person name="Darling A.E."/>
            <person name="Facciotti M.T."/>
        </authorList>
    </citation>
    <scope>NUCLEOTIDE SEQUENCE [LARGE SCALE GENOMIC DNA]</scope>
    <source>
        <strain evidence="1 2">DSM 18795</strain>
    </source>
</reference>